<reference evidence="2 3" key="1">
    <citation type="submission" date="2016-10" db="EMBL/GenBank/DDBJ databases">
        <title>Genome sequence of the basidiomycete white-rot fungus Trametes pubescens.</title>
        <authorList>
            <person name="Makela M.R."/>
            <person name="Granchi Z."/>
            <person name="Peng M."/>
            <person name="De Vries R.P."/>
            <person name="Grigoriev I."/>
            <person name="Riley R."/>
            <person name="Hilden K."/>
        </authorList>
    </citation>
    <scope>NUCLEOTIDE SEQUENCE [LARGE SCALE GENOMIC DNA]</scope>
    <source>
        <strain evidence="2 3">FBCC735</strain>
    </source>
</reference>
<dbReference type="EMBL" id="MNAD01001364">
    <property type="protein sequence ID" value="OJT05952.1"/>
    <property type="molecule type" value="Genomic_DNA"/>
</dbReference>
<feature type="compositionally biased region" description="Basic residues" evidence="1">
    <location>
        <begin position="1"/>
        <end position="10"/>
    </location>
</feature>
<name>A0A1M2VEC2_TRAPU</name>
<comment type="caution">
    <text evidence="2">The sequence shown here is derived from an EMBL/GenBank/DDBJ whole genome shotgun (WGS) entry which is preliminary data.</text>
</comment>
<evidence type="ECO:0000256" key="1">
    <source>
        <dbReference type="SAM" id="MobiDB-lite"/>
    </source>
</evidence>
<dbReference type="AlphaFoldDB" id="A0A1M2VEC2"/>
<evidence type="ECO:0000313" key="2">
    <source>
        <dbReference type="EMBL" id="OJT05952.1"/>
    </source>
</evidence>
<feature type="compositionally biased region" description="Basic residues" evidence="1">
    <location>
        <begin position="22"/>
        <end position="34"/>
    </location>
</feature>
<feature type="region of interest" description="Disordered" evidence="1">
    <location>
        <begin position="1"/>
        <end position="51"/>
    </location>
</feature>
<dbReference type="OrthoDB" id="2628807at2759"/>
<protein>
    <submittedName>
        <fullName evidence="2">Uncharacterized protein</fullName>
    </submittedName>
</protein>
<accession>A0A1M2VEC2</accession>
<dbReference type="OMA" id="HIRAIPN"/>
<proteinExistence type="predicted"/>
<feature type="compositionally biased region" description="Low complexity" evidence="1">
    <location>
        <begin position="40"/>
        <end position="51"/>
    </location>
</feature>
<evidence type="ECO:0000313" key="3">
    <source>
        <dbReference type="Proteomes" id="UP000184267"/>
    </source>
</evidence>
<keyword evidence="3" id="KW-1185">Reference proteome</keyword>
<gene>
    <name evidence="2" type="ORF">TRAPUB_3139</name>
</gene>
<sequence>MKTKLARKTAKGQQPYDDALRPRKRTAKAPKPKVRPLLPPGLASSGLSSAPAPGAVPFRDLCEERVRELYPGLKPRNDFDLLQLASEHYKGTNAEVLAALDVDLAETSEDLGYEFMMEESTKCLDALVEPTGVKPGQSAYVHHKFVFVRPIPDCKYSLRLFPGSLSAAEYCLDFVDSATGEPVNSPFEYELWAVPDPDTPWLSMPITGKLRSIERGHGIKQEDILLGEEKFVLRDGQTCVLMRPGKQPVRFTVPLRRVETTDVVEDVYVIDLPKVVGP</sequence>
<dbReference type="Proteomes" id="UP000184267">
    <property type="component" value="Unassembled WGS sequence"/>
</dbReference>
<organism evidence="2 3">
    <name type="scientific">Trametes pubescens</name>
    <name type="common">White-rot fungus</name>
    <dbReference type="NCBI Taxonomy" id="154538"/>
    <lineage>
        <taxon>Eukaryota</taxon>
        <taxon>Fungi</taxon>
        <taxon>Dikarya</taxon>
        <taxon>Basidiomycota</taxon>
        <taxon>Agaricomycotina</taxon>
        <taxon>Agaricomycetes</taxon>
        <taxon>Polyporales</taxon>
        <taxon>Polyporaceae</taxon>
        <taxon>Trametes</taxon>
    </lineage>
</organism>